<accession>A0A9X2WIJ6</accession>
<evidence type="ECO:0000313" key="4">
    <source>
        <dbReference type="Proteomes" id="UP001147830"/>
    </source>
</evidence>
<gene>
    <name evidence="3" type="ORF">NYR02_17295</name>
</gene>
<dbReference type="AlphaFoldDB" id="A0A9X2WIJ6"/>
<protein>
    <recommendedName>
        <fullName evidence="2">DUF6160 domain-containing protein</fullName>
    </recommendedName>
</protein>
<dbReference type="RefSeq" id="WP_260977602.1">
    <property type="nucleotide sequence ID" value="NZ_JAOANI010000028.1"/>
</dbReference>
<keyword evidence="4" id="KW-1185">Reference proteome</keyword>
<feature type="chain" id="PRO_5040888384" description="DUF6160 domain-containing protein" evidence="1">
    <location>
        <begin position="18"/>
        <end position="154"/>
    </location>
</feature>
<dbReference type="EMBL" id="JAOANI010000028">
    <property type="protein sequence ID" value="MCT7360779.1"/>
    <property type="molecule type" value="Genomic_DNA"/>
</dbReference>
<feature type="domain" description="DUF6160" evidence="2">
    <location>
        <begin position="6"/>
        <end position="86"/>
    </location>
</feature>
<dbReference type="Proteomes" id="UP001147830">
    <property type="component" value="Unassembled WGS sequence"/>
</dbReference>
<comment type="caution">
    <text evidence="3">The sequence shown here is derived from an EMBL/GenBank/DDBJ whole genome shotgun (WGS) entry which is preliminary data.</text>
</comment>
<organism evidence="3 4">
    <name type="scientific">Thalassolituus pacificus</name>
    <dbReference type="NCBI Taxonomy" id="2975440"/>
    <lineage>
        <taxon>Bacteria</taxon>
        <taxon>Pseudomonadati</taxon>
        <taxon>Pseudomonadota</taxon>
        <taxon>Gammaproteobacteria</taxon>
        <taxon>Oceanospirillales</taxon>
        <taxon>Oceanospirillaceae</taxon>
        <taxon>Thalassolituus</taxon>
    </lineage>
</organism>
<reference evidence="3" key="2">
    <citation type="submission" date="2022-08" db="EMBL/GenBank/DDBJ databases">
        <authorList>
            <person name="Dong C."/>
        </authorList>
    </citation>
    <scope>NUCLEOTIDE SEQUENCE</scope>
    <source>
        <strain evidence="3">59MF3M-4</strain>
    </source>
</reference>
<feature type="signal peptide" evidence="1">
    <location>
        <begin position="1"/>
        <end position="17"/>
    </location>
</feature>
<evidence type="ECO:0000259" key="2">
    <source>
        <dbReference type="Pfam" id="PF19657"/>
    </source>
</evidence>
<keyword evidence="1" id="KW-0732">Signal</keyword>
<evidence type="ECO:0000313" key="3">
    <source>
        <dbReference type="EMBL" id="MCT7360779.1"/>
    </source>
</evidence>
<reference evidence="3" key="1">
    <citation type="journal article" date="2022" name="Front. Microbiol.">
        <title>Genome-based taxonomic rearrangement of Oceanobacter-related bacteria including the description of Thalassolituus hydrocarbonoclasticus sp. nov. and Thalassolituus pacificus sp. nov. and emended description of the genus Thalassolituus.</title>
        <authorList>
            <person name="Dong C."/>
            <person name="Wei L."/>
            <person name="Wang J."/>
            <person name="Lai Q."/>
            <person name="Huang Z."/>
            <person name="Shao Z."/>
        </authorList>
    </citation>
    <scope>NUCLEOTIDE SEQUENCE</scope>
    <source>
        <strain evidence="3">59MF3M-4</strain>
    </source>
</reference>
<evidence type="ECO:0000256" key="1">
    <source>
        <dbReference type="SAM" id="SignalP"/>
    </source>
</evidence>
<dbReference type="InterPro" id="IPR046158">
    <property type="entry name" value="DUF6160"/>
</dbReference>
<name>A0A9X2WIJ6_9GAMM</name>
<sequence>MKYAILLTAFMSSLVSAEMSELAEDELQETTAQAGITLSARFEFGDDTRISYNNADADYKDPQEYWLVIDNLTGAIEMKGMKIDLINDFGPSGSVGAVQVTLPDEIVYDELSTDGIYVGPDREVGASHRFIMGMDIDGSLQFPAATRMNIFAIK</sequence>
<proteinExistence type="predicted"/>
<dbReference type="Pfam" id="PF19657">
    <property type="entry name" value="DUF6160"/>
    <property type="match status" value="1"/>
</dbReference>